<dbReference type="GO" id="GO:0005886">
    <property type="term" value="C:plasma membrane"/>
    <property type="evidence" value="ECO:0007669"/>
    <property type="project" value="UniProtKB-SubCell"/>
</dbReference>
<evidence type="ECO:0000313" key="11">
    <source>
        <dbReference type="Proteomes" id="UP000532373"/>
    </source>
</evidence>
<feature type="transmembrane region" description="Helical" evidence="7">
    <location>
        <begin position="224"/>
        <end position="243"/>
    </location>
</feature>
<evidence type="ECO:0000256" key="2">
    <source>
        <dbReference type="ARBA" id="ARBA00022448"/>
    </source>
</evidence>
<reference evidence="9 11" key="1">
    <citation type="submission" date="2020-08" db="EMBL/GenBank/DDBJ databases">
        <title>Genomic Encyclopedia of Type Strains, Phase IV (KMG-IV): sequencing the most valuable type-strain genomes for metagenomic binning, comparative biology and taxonomic classification.</title>
        <authorList>
            <person name="Goeker M."/>
        </authorList>
    </citation>
    <scope>NUCLEOTIDE SEQUENCE [LARGE SCALE GENOMIC DNA]</scope>
    <source>
        <strain evidence="9 11">DSM 17454</strain>
    </source>
</reference>
<dbReference type="Proteomes" id="UP000532373">
    <property type="component" value="Unassembled WGS sequence"/>
</dbReference>
<dbReference type="PROSITE" id="PS50928">
    <property type="entry name" value="ABC_TM1"/>
    <property type="match status" value="1"/>
</dbReference>
<keyword evidence="4 7" id="KW-0812">Transmembrane</keyword>
<dbReference type="GO" id="GO:0055085">
    <property type="term" value="P:transmembrane transport"/>
    <property type="evidence" value="ECO:0007669"/>
    <property type="project" value="InterPro"/>
</dbReference>
<dbReference type="InterPro" id="IPR035906">
    <property type="entry name" value="MetI-like_sf"/>
</dbReference>
<evidence type="ECO:0000256" key="7">
    <source>
        <dbReference type="RuleBase" id="RU363032"/>
    </source>
</evidence>
<evidence type="ECO:0000259" key="8">
    <source>
        <dbReference type="PROSITE" id="PS50928"/>
    </source>
</evidence>
<comment type="subcellular location">
    <subcellularLocation>
        <location evidence="1 7">Cell membrane</location>
        <topology evidence="1 7">Multi-pass membrane protein</topology>
    </subcellularLocation>
</comment>
<sequence length="258" mass="28102">MSSKKKSRGPWLERYSALILAVVLLGAWQVLVPWSGLSEFVLPTPLAIAKRIVNELPLLASHAYVTLFEVVAGFAMAVLVGMPLALAIFYSRAFERAIYPILVALQTVPKVALAPLLVLYLGYGWAPKITLAFLISFFPIVISTVVGLQSLDKNLVNLVRSMGASEWQTFFKVRLPAALPNIFGGFKVAVSLAVIGAVIGEYVAAERGLGYLQLQANSLFDTTLNFATVVTISGLGVMLYFIIDTIEARFTYKRDAAK</sequence>
<dbReference type="AlphaFoldDB" id="A0A8E1WL08"/>
<feature type="transmembrane region" description="Helical" evidence="7">
    <location>
        <begin position="63"/>
        <end position="90"/>
    </location>
</feature>
<keyword evidence="2 7" id="KW-0813">Transport</keyword>
<evidence type="ECO:0000256" key="5">
    <source>
        <dbReference type="ARBA" id="ARBA00022989"/>
    </source>
</evidence>
<organism evidence="9 11">
    <name type="scientific">Aminobacter carboxidus</name>
    <dbReference type="NCBI Taxonomy" id="376165"/>
    <lineage>
        <taxon>Bacteria</taxon>
        <taxon>Pseudomonadati</taxon>
        <taxon>Pseudomonadota</taxon>
        <taxon>Alphaproteobacteria</taxon>
        <taxon>Hyphomicrobiales</taxon>
        <taxon>Phyllobacteriaceae</taxon>
        <taxon>Aminobacter</taxon>
    </lineage>
</organism>
<dbReference type="RefSeq" id="WP_184774743.1">
    <property type="nucleotide sequence ID" value="NZ_JACHGI010000035.1"/>
</dbReference>
<dbReference type="EMBL" id="JACHGI010000035">
    <property type="protein sequence ID" value="MBB6470537.1"/>
    <property type="molecule type" value="Genomic_DNA"/>
</dbReference>
<evidence type="ECO:0000256" key="3">
    <source>
        <dbReference type="ARBA" id="ARBA00022475"/>
    </source>
</evidence>
<dbReference type="SUPFAM" id="SSF161098">
    <property type="entry name" value="MetI-like"/>
    <property type="match status" value="1"/>
</dbReference>
<proteinExistence type="inferred from homology"/>
<dbReference type="EMBL" id="JACZEP010000004">
    <property type="protein sequence ID" value="MBE1205627.1"/>
    <property type="molecule type" value="Genomic_DNA"/>
</dbReference>
<feature type="transmembrane region" description="Helical" evidence="7">
    <location>
        <begin position="182"/>
        <end position="204"/>
    </location>
</feature>
<evidence type="ECO:0000256" key="6">
    <source>
        <dbReference type="ARBA" id="ARBA00023136"/>
    </source>
</evidence>
<comment type="caution">
    <text evidence="9">The sequence shown here is derived from an EMBL/GenBank/DDBJ whole genome shotgun (WGS) entry which is preliminary data.</text>
</comment>
<keyword evidence="6 7" id="KW-0472">Membrane</keyword>
<accession>A0A8E1WL08</accession>
<name>A0A8E1WL08_9HYPH</name>
<feature type="transmembrane region" description="Helical" evidence="7">
    <location>
        <begin position="97"/>
        <end position="123"/>
    </location>
</feature>
<comment type="similarity">
    <text evidence="7">Belongs to the binding-protein-dependent transport system permease family.</text>
</comment>
<reference evidence="10 12" key="2">
    <citation type="submission" date="2020-09" db="EMBL/GenBank/DDBJ databases">
        <title>Draft Genome Sequence of Aminobacter carboxidus type strain DSM 1086, a soil Gram-negative carboxydobacterium.</title>
        <authorList>
            <person name="Turrini P."/>
            <person name="Tescari M."/>
            <person name="Artuso I."/>
            <person name="Lugli G.A."/>
            <person name="Frangipani E."/>
            <person name="Ventura M."/>
            <person name="Visca P."/>
        </authorList>
    </citation>
    <scope>NUCLEOTIDE SEQUENCE [LARGE SCALE GENOMIC DNA]</scope>
    <source>
        <strain evidence="10 12">DSM 1086</strain>
    </source>
</reference>
<evidence type="ECO:0000313" key="10">
    <source>
        <dbReference type="EMBL" id="MBE1205627.1"/>
    </source>
</evidence>
<dbReference type="InterPro" id="IPR000515">
    <property type="entry name" value="MetI-like"/>
</dbReference>
<dbReference type="Proteomes" id="UP000598227">
    <property type="component" value="Unassembled WGS sequence"/>
</dbReference>
<keyword evidence="3" id="KW-1003">Cell membrane</keyword>
<gene>
    <name evidence="9" type="ORF">HNQ96_006436</name>
    <name evidence="10" type="ORF">IHE39_15105</name>
</gene>
<evidence type="ECO:0000313" key="12">
    <source>
        <dbReference type="Proteomes" id="UP000598227"/>
    </source>
</evidence>
<dbReference type="PANTHER" id="PTHR30151">
    <property type="entry name" value="ALKANE SULFONATE ABC TRANSPORTER-RELATED, MEMBRANE SUBUNIT"/>
    <property type="match status" value="1"/>
</dbReference>
<dbReference type="CDD" id="cd06261">
    <property type="entry name" value="TM_PBP2"/>
    <property type="match status" value="1"/>
</dbReference>
<feature type="transmembrane region" description="Helical" evidence="7">
    <location>
        <begin position="12"/>
        <end position="31"/>
    </location>
</feature>
<dbReference type="PANTHER" id="PTHR30151:SF20">
    <property type="entry name" value="ABC TRANSPORTER PERMEASE PROTEIN HI_0355-RELATED"/>
    <property type="match status" value="1"/>
</dbReference>
<dbReference type="Gene3D" id="1.10.3720.10">
    <property type="entry name" value="MetI-like"/>
    <property type="match status" value="1"/>
</dbReference>
<keyword evidence="12" id="KW-1185">Reference proteome</keyword>
<evidence type="ECO:0000256" key="4">
    <source>
        <dbReference type="ARBA" id="ARBA00022692"/>
    </source>
</evidence>
<feature type="transmembrane region" description="Helical" evidence="7">
    <location>
        <begin position="129"/>
        <end position="151"/>
    </location>
</feature>
<keyword evidence="5 7" id="KW-1133">Transmembrane helix</keyword>
<evidence type="ECO:0000313" key="9">
    <source>
        <dbReference type="EMBL" id="MBB6470537.1"/>
    </source>
</evidence>
<feature type="domain" description="ABC transmembrane type-1" evidence="8">
    <location>
        <begin position="63"/>
        <end position="247"/>
    </location>
</feature>
<dbReference type="Pfam" id="PF00528">
    <property type="entry name" value="BPD_transp_1"/>
    <property type="match status" value="1"/>
</dbReference>
<protein>
    <submittedName>
        <fullName evidence="10">ABC transporter permease</fullName>
    </submittedName>
    <submittedName>
        <fullName evidence="9">NitT/TauT family transport system permease protein</fullName>
    </submittedName>
</protein>
<evidence type="ECO:0000256" key="1">
    <source>
        <dbReference type="ARBA" id="ARBA00004651"/>
    </source>
</evidence>